<sequence length="137" mass="14355">MAVLRVVVAAGLRVVLRAVVAGGLRVVVAPTPPCRHRLEVGGAECVDGDGVVQAEGRLVIVVAAPLQIPEGRGKTMGCAISLRTTVTAEPEGLRVIVAGRTTAMALGGWMRRAGSEPGWDGERGREREEREGGTHTR</sequence>
<feature type="region of interest" description="Disordered" evidence="1">
    <location>
        <begin position="111"/>
        <end position="137"/>
    </location>
</feature>
<gene>
    <name evidence="3" type="ORF">OsI_31365</name>
</gene>
<accession>B8BF80</accession>
<dbReference type="Proteomes" id="UP000007015">
    <property type="component" value="Chromosome 9"/>
</dbReference>
<feature type="chain" id="PRO_5002865551" description="Secreted protein" evidence="2">
    <location>
        <begin position="22"/>
        <end position="137"/>
    </location>
</feature>
<evidence type="ECO:0000256" key="2">
    <source>
        <dbReference type="SAM" id="SignalP"/>
    </source>
</evidence>
<evidence type="ECO:0008006" key="5">
    <source>
        <dbReference type="Google" id="ProtNLM"/>
    </source>
</evidence>
<keyword evidence="4" id="KW-1185">Reference proteome</keyword>
<dbReference type="EMBL" id="CM000134">
    <property type="protein sequence ID" value="EEC84572.1"/>
    <property type="molecule type" value="Genomic_DNA"/>
</dbReference>
<evidence type="ECO:0000313" key="3">
    <source>
        <dbReference type="EMBL" id="EEC84572.1"/>
    </source>
</evidence>
<organism evidence="3 4">
    <name type="scientific">Oryza sativa subsp. indica</name>
    <name type="common">Rice</name>
    <dbReference type="NCBI Taxonomy" id="39946"/>
    <lineage>
        <taxon>Eukaryota</taxon>
        <taxon>Viridiplantae</taxon>
        <taxon>Streptophyta</taxon>
        <taxon>Embryophyta</taxon>
        <taxon>Tracheophyta</taxon>
        <taxon>Spermatophyta</taxon>
        <taxon>Magnoliopsida</taxon>
        <taxon>Liliopsida</taxon>
        <taxon>Poales</taxon>
        <taxon>Poaceae</taxon>
        <taxon>BOP clade</taxon>
        <taxon>Oryzoideae</taxon>
        <taxon>Oryzeae</taxon>
        <taxon>Oryzinae</taxon>
        <taxon>Oryza</taxon>
        <taxon>Oryza sativa</taxon>
    </lineage>
</organism>
<reference evidence="3 4" key="1">
    <citation type="journal article" date="2005" name="PLoS Biol.">
        <title>The genomes of Oryza sativa: a history of duplications.</title>
        <authorList>
            <person name="Yu J."/>
            <person name="Wang J."/>
            <person name="Lin W."/>
            <person name="Li S."/>
            <person name="Li H."/>
            <person name="Zhou J."/>
            <person name="Ni P."/>
            <person name="Dong W."/>
            <person name="Hu S."/>
            <person name="Zeng C."/>
            <person name="Zhang J."/>
            <person name="Zhang Y."/>
            <person name="Li R."/>
            <person name="Xu Z."/>
            <person name="Li S."/>
            <person name="Li X."/>
            <person name="Zheng H."/>
            <person name="Cong L."/>
            <person name="Lin L."/>
            <person name="Yin J."/>
            <person name="Geng J."/>
            <person name="Li G."/>
            <person name="Shi J."/>
            <person name="Liu J."/>
            <person name="Lv H."/>
            <person name="Li J."/>
            <person name="Wang J."/>
            <person name="Deng Y."/>
            <person name="Ran L."/>
            <person name="Shi X."/>
            <person name="Wang X."/>
            <person name="Wu Q."/>
            <person name="Li C."/>
            <person name="Ren X."/>
            <person name="Wang J."/>
            <person name="Wang X."/>
            <person name="Li D."/>
            <person name="Liu D."/>
            <person name="Zhang X."/>
            <person name="Ji Z."/>
            <person name="Zhao W."/>
            <person name="Sun Y."/>
            <person name="Zhang Z."/>
            <person name="Bao J."/>
            <person name="Han Y."/>
            <person name="Dong L."/>
            <person name="Ji J."/>
            <person name="Chen P."/>
            <person name="Wu S."/>
            <person name="Liu J."/>
            <person name="Xiao Y."/>
            <person name="Bu D."/>
            <person name="Tan J."/>
            <person name="Yang L."/>
            <person name="Ye C."/>
            <person name="Zhang J."/>
            <person name="Xu J."/>
            <person name="Zhou Y."/>
            <person name="Yu Y."/>
            <person name="Zhang B."/>
            <person name="Zhuang S."/>
            <person name="Wei H."/>
            <person name="Liu B."/>
            <person name="Lei M."/>
            <person name="Yu H."/>
            <person name="Li Y."/>
            <person name="Xu H."/>
            <person name="Wei S."/>
            <person name="He X."/>
            <person name="Fang L."/>
            <person name="Zhang Z."/>
            <person name="Zhang Y."/>
            <person name="Huang X."/>
            <person name="Su Z."/>
            <person name="Tong W."/>
            <person name="Li J."/>
            <person name="Tong Z."/>
            <person name="Li S."/>
            <person name="Ye J."/>
            <person name="Wang L."/>
            <person name="Fang L."/>
            <person name="Lei T."/>
            <person name="Chen C."/>
            <person name="Chen H."/>
            <person name="Xu Z."/>
            <person name="Li H."/>
            <person name="Huang H."/>
            <person name="Zhang F."/>
            <person name="Xu H."/>
            <person name="Li N."/>
            <person name="Zhao C."/>
            <person name="Li S."/>
            <person name="Dong L."/>
            <person name="Huang Y."/>
            <person name="Li L."/>
            <person name="Xi Y."/>
            <person name="Qi Q."/>
            <person name="Li W."/>
            <person name="Zhang B."/>
            <person name="Hu W."/>
            <person name="Zhang Y."/>
            <person name="Tian X."/>
            <person name="Jiao Y."/>
            <person name="Liang X."/>
            <person name="Jin J."/>
            <person name="Gao L."/>
            <person name="Zheng W."/>
            <person name="Hao B."/>
            <person name="Liu S."/>
            <person name="Wang W."/>
            <person name="Yuan L."/>
            <person name="Cao M."/>
            <person name="McDermott J."/>
            <person name="Samudrala R."/>
            <person name="Wang J."/>
            <person name="Wong G.K."/>
            <person name="Yang H."/>
        </authorList>
    </citation>
    <scope>NUCLEOTIDE SEQUENCE [LARGE SCALE GENOMIC DNA]</scope>
    <source>
        <strain evidence="4">cv. 93-11</strain>
    </source>
</reference>
<dbReference type="Gramene" id="BGIOSGA029763-TA">
    <property type="protein sequence ID" value="BGIOSGA029763-PA"/>
    <property type="gene ID" value="BGIOSGA029763"/>
</dbReference>
<feature type="compositionally biased region" description="Basic and acidic residues" evidence="1">
    <location>
        <begin position="120"/>
        <end position="137"/>
    </location>
</feature>
<keyword evidence="2" id="KW-0732">Signal</keyword>
<proteinExistence type="predicted"/>
<dbReference type="HOGENOM" id="CLU_1868530_0_0_1"/>
<evidence type="ECO:0000313" key="4">
    <source>
        <dbReference type="Proteomes" id="UP000007015"/>
    </source>
</evidence>
<name>B8BF80_ORYSI</name>
<protein>
    <recommendedName>
        <fullName evidence="5">Secreted protein</fullName>
    </recommendedName>
</protein>
<feature type="signal peptide" evidence="2">
    <location>
        <begin position="1"/>
        <end position="21"/>
    </location>
</feature>
<dbReference type="AlphaFoldDB" id="B8BF80"/>
<evidence type="ECO:0000256" key="1">
    <source>
        <dbReference type="SAM" id="MobiDB-lite"/>
    </source>
</evidence>